<feature type="region of interest" description="Disordered" evidence="2">
    <location>
        <begin position="327"/>
        <end position="353"/>
    </location>
</feature>
<dbReference type="Pfam" id="PF03398">
    <property type="entry name" value="Ist1"/>
    <property type="match status" value="1"/>
</dbReference>
<protein>
    <recommendedName>
        <fullName evidence="5">IST1-like protein</fullName>
    </recommendedName>
</protein>
<dbReference type="AlphaFoldDB" id="A0A6J5UN87"/>
<feature type="compositionally biased region" description="Basic and acidic residues" evidence="2">
    <location>
        <begin position="327"/>
        <end position="336"/>
    </location>
</feature>
<reference evidence="3 4" key="1">
    <citation type="submission" date="2020-05" db="EMBL/GenBank/DDBJ databases">
        <authorList>
            <person name="Campoy J."/>
            <person name="Schneeberger K."/>
            <person name="Spophaly S."/>
        </authorList>
    </citation>
    <scope>NUCLEOTIDE SEQUENCE [LARGE SCALE GENOMIC DNA]</scope>
    <source>
        <strain evidence="3">PruArmRojPasFocal</strain>
    </source>
</reference>
<evidence type="ECO:0000256" key="1">
    <source>
        <dbReference type="ARBA" id="ARBA00005536"/>
    </source>
</evidence>
<proteinExistence type="inferred from homology"/>
<dbReference type="PANTHER" id="PTHR12161">
    <property type="entry name" value="IST1 FAMILY MEMBER"/>
    <property type="match status" value="1"/>
</dbReference>
<dbReference type="FunFam" id="1.20.1260.60:FF:000002">
    <property type="entry name" value="Vacuolar protein sorting-associated protein IST1"/>
    <property type="match status" value="1"/>
</dbReference>
<organism evidence="3 4">
    <name type="scientific">Prunus armeniaca</name>
    <name type="common">Apricot</name>
    <name type="synonym">Armeniaca vulgaris</name>
    <dbReference type="NCBI Taxonomy" id="36596"/>
    <lineage>
        <taxon>Eukaryota</taxon>
        <taxon>Viridiplantae</taxon>
        <taxon>Streptophyta</taxon>
        <taxon>Embryophyta</taxon>
        <taxon>Tracheophyta</taxon>
        <taxon>Spermatophyta</taxon>
        <taxon>Magnoliopsida</taxon>
        <taxon>eudicotyledons</taxon>
        <taxon>Gunneridae</taxon>
        <taxon>Pentapetalae</taxon>
        <taxon>rosids</taxon>
        <taxon>fabids</taxon>
        <taxon>Rosales</taxon>
        <taxon>Rosaceae</taxon>
        <taxon>Amygdaloideae</taxon>
        <taxon>Amygdaleae</taxon>
        <taxon>Prunus</taxon>
    </lineage>
</organism>
<accession>A0A6J5UN87</accession>
<dbReference type="Proteomes" id="UP000507222">
    <property type="component" value="Unassembled WGS sequence"/>
</dbReference>
<sequence length="393" mass="44132">MWSGALRAALIWTKTSRWRKVSKCKSLVKQVQMHLTIQKNRRDAIVRQARVDIAQLLQNGQPQQALARVEKLHKDQCLLAAYDQIDHFCSCISISIVHVFKNKTLQDLPSSAGEAMASLIFAASRCGELPELRLLRGLFTEQYGWEFDITSVELRPGNLVNSQLKEKLCINLIPDDVKQGLLSDLVNKSSVQMTLQDQPGTARQKYSFSDKDFKYELKADGIQIQIPKLETARKTGIVCSLSNGKFSVATPSHSQICSNGTYGLGDSTKTKKNVDQGHRGNGNIHINIDSRDRNASSRTYAMTSLPRKSLTGKMVLSKIRYDHLSTMDAPNKDRSKMSAKGRHSFSSSADEHKMAKGISPCHVHPKLPEYDDLVAKLRSLKAEYRHHKSFSFF</sequence>
<evidence type="ECO:0000313" key="3">
    <source>
        <dbReference type="EMBL" id="CAB4277571.1"/>
    </source>
</evidence>
<evidence type="ECO:0000313" key="4">
    <source>
        <dbReference type="Proteomes" id="UP000507222"/>
    </source>
</evidence>
<comment type="similarity">
    <text evidence="1">Belongs to the IST1 family.</text>
</comment>
<evidence type="ECO:0008006" key="5">
    <source>
        <dbReference type="Google" id="ProtNLM"/>
    </source>
</evidence>
<dbReference type="EMBL" id="CAEKDK010000004">
    <property type="protein sequence ID" value="CAB4277571.1"/>
    <property type="molecule type" value="Genomic_DNA"/>
</dbReference>
<gene>
    <name evidence="3" type="ORF">CURHAP_LOCUS27343</name>
</gene>
<dbReference type="InterPro" id="IPR042277">
    <property type="entry name" value="IST1-like"/>
</dbReference>
<dbReference type="InterPro" id="IPR005061">
    <property type="entry name" value="Ist1"/>
</dbReference>
<dbReference type="PANTHER" id="PTHR12161:SF58">
    <property type="entry name" value="REGULATOR OF VPS4 ACTIVITY IN THE MVB PATHWAY PROTEIN"/>
    <property type="match status" value="1"/>
</dbReference>
<dbReference type="GO" id="GO:0015031">
    <property type="term" value="P:protein transport"/>
    <property type="evidence" value="ECO:0007669"/>
    <property type="project" value="InterPro"/>
</dbReference>
<evidence type="ECO:0000256" key="2">
    <source>
        <dbReference type="SAM" id="MobiDB-lite"/>
    </source>
</evidence>
<dbReference type="Gene3D" id="1.20.1260.60">
    <property type="entry name" value="Vacuolar protein sorting-associated protein Ist1"/>
    <property type="match status" value="1"/>
</dbReference>
<name>A0A6J5UN87_PRUAR</name>